<name>A0A678PBC9_9CAUD</name>
<organism evidence="1 2">
    <name type="scientific">Pectobacterium phage phiA41</name>
    <dbReference type="NCBI Taxonomy" id="1965354"/>
    <lineage>
        <taxon>Viruses</taxon>
        <taxon>Duplodnaviria</taxon>
        <taxon>Heunggongvirae</taxon>
        <taxon>Uroviricota</taxon>
        <taxon>Caudoviricetes</taxon>
        <taxon>Schitoviridae</taxon>
        <taxon>Cbunavirus</taxon>
        <taxon>Cbunavirus A41</taxon>
    </lineage>
</organism>
<gene>
    <name evidence="1" type="ORF">B4963_0051</name>
</gene>
<reference evidence="1 2" key="1">
    <citation type="submission" date="2017-03" db="EMBL/GenBank/DDBJ databases">
        <title>Isolation and genomic, phenotypic and morphological characterization of the first Podoviridae lytic bacteriophages (phi)A38 and (phi)A41 infecting Pectobacterium wasabiae.</title>
        <authorList>
            <person name="Czajkowski R."/>
            <person name="Smolarska A."/>
            <person name="Rabalski L."/>
            <person name="Narajczyk M."/>
        </authorList>
    </citation>
    <scope>NUCLEOTIDE SEQUENCE [LARGE SCALE GENOMIC DNA]</scope>
</reference>
<evidence type="ECO:0000313" key="2">
    <source>
        <dbReference type="Proteomes" id="UP000430332"/>
    </source>
</evidence>
<dbReference type="Proteomes" id="UP000430332">
    <property type="component" value="Segment"/>
</dbReference>
<sequence length="124" mass="14543">MSKLNARKEFEDHVREVSSVKCAILSWGDPNCSWRDEDVERVLLYPGFTDQDYNEFLRRINTNYDSGFGGQELYGTIWYTDGTWSDRREYDGSEWWEHQSCPTYPEEFNHACITVSPDSPKLLG</sequence>
<dbReference type="EMBL" id="KY769270">
    <property type="protein sequence ID" value="ARB10974.1"/>
    <property type="molecule type" value="Genomic_DNA"/>
</dbReference>
<proteinExistence type="predicted"/>
<evidence type="ECO:0000313" key="1">
    <source>
        <dbReference type="EMBL" id="ARB10974.1"/>
    </source>
</evidence>
<keyword evidence="2" id="KW-1185">Reference proteome</keyword>
<accession>A0A678PBC9</accession>
<protein>
    <submittedName>
        <fullName evidence="1">Uncharacterized protein</fullName>
    </submittedName>
</protein>